<dbReference type="RefSeq" id="WP_076519558.1">
    <property type="nucleotide sequence ID" value="NZ_CP004388.1"/>
</dbReference>
<accession>A0AB72UAU8</accession>
<name>A0AB72UAU8_9PROT</name>
<dbReference type="EMBL" id="CP004388">
    <property type="protein sequence ID" value="AJD51410.1"/>
    <property type="molecule type" value="Genomic_DNA"/>
</dbReference>
<evidence type="ECO:0000313" key="1">
    <source>
        <dbReference type="EMBL" id="AJD51410.1"/>
    </source>
</evidence>
<reference evidence="1 2" key="1">
    <citation type="journal article" date="2012" name="J. Bacteriol.">
        <title>Genome sequence of Thalassospira xiamenensis type strain M-5.</title>
        <authorList>
            <person name="Lai Q."/>
            <person name="Shao Z."/>
        </authorList>
    </citation>
    <scope>NUCLEOTIDE SEQUENCE [LARGE SCALE GENOMIC DNA]</scope>
    <source>
        <strain evidence="1 2">M-5</strain>
    </source>
</reference>
<dbReference type="AlphaFoldDB" id="A0AB72UAU8"/>
<sequence length="125" mass="13893">MKLSVLRLNIPQAILMHTSLLAAVLVAPMLLCADEARADEPSWSQRKCQFYQSFRDQLQPSRDKSELGEEFLKSEDAFVASGCTGRIHVCPTTEAELDYANKMSLRMMNEGATGSFLPYSCAPTD</sequence>
<organism evidence="1 2">
    <name type="scientific">Thalassospira xiamenensis M-5 = DSM 17429</name>
    <dbReference type="NCBI Taxonomy" id="1123366"/>
    <lineage>
        <taxon>Bacteria</taxon>
        <taxon>Pseudomonadati</taxon>
        <taxon>Pseudomonadota</taxon>
        <taxon>Alphaproteobacteria</taxon>
        <taxon>Rhodospirillales</taxon>
        <taxon>Thalassospiraceae</taxon>
        <taxon>Thalassospira</taxon>
    </lineage>
</organism>
<evidence type="ECO:0000313" key="2">
    <source>
        <dbReference type="Proteomes" id="UP000007127"/>
    </source>
</evidence>
<dbReference type="GeneID" id="31926975"/>
<proteinExistence type="predicted"/>
<gene>
    <name evidence="1" type="ORF">TH3_06450</name>
</gene>
<protein>
    <submittedName>
        <fullName evidence="1">Uncharacterized protein</fullName>
    </submittedName>
</protein>
<dbReference type="Proteomes" id="UP000007127">
    <property type="component" value="Chromosome"/>
</dbReference>
<dbReference type="KEGG" id="txi:TH3_06450"/>